<protein>
    <submittedName>
        <fullName evidence="3">P-loop containing nucleoside triphosphate hydrolases superfamily protein</fullName>
    </submittedName>
</protein>
<evidence type="ECO:0000256" key="1">
    <source>
        <dbReference type="ARBA" id="ARBA00022801"/>
    </source>
</evidence>
<gene>
    <name evidence="3" type="ORF">SHERM_05821</name>
</gene>
<sequence>MQSVGEMQSMATNFFAAYASMAATIMLFRSIANDVIPEPVRSFFHATFGPFLKRLLDRLFHFRKPKLMTLVVDEQSGILPNQIYEAAEIYLRTRINPDTDRLRVNKTAKQKTITFGIVRDQVVADSFRGFDLTWQFVLVEPDGDRRKYQPEKRYFELTFERSNKEAVVEEYLPLVLSRAKEIREKDRAVKLYTRDCPFSDNDDDGGGGNGYWGCVNLDHPATFEKLAMDPDLKRAVIEDLDRLSLTSLDVALFLLLTWLRDTLSSCEVLT</sequence>
<evidence type="ECO:0000259" key="2">
    <source>
        <dbReference type="Pfam" id="PF14363"/>
    </source>
</evidence>
<dbReference type="Pfam" id="PF14363">
    <property type="entry name" value="AAA_assoc"/>
    <property type="match status" value="1"/>
</dbReference>
<keyword evidence="1 3" id="KW-0378">Hydrolase</keyword>
<comment type="caution">
    <text evidence="3">The sequence shown here is derived from an EMBL/GenBank/DDBJ whole genome shotgun (WGS) entry which is preliminary data.</text>
</comment>
<dbReference type="GO" id="GO:0016787">
    <property type="term" value="F:hydrolase activity"/>
    <property type="evidence" value="ECO:0007669"/>
    <property type="project" value="UniProtKB-KW"/>
</dbReference>
<dbReference type="OrthoDB" id="10251412at2759"/>
<organism evidence="3 4">
    <name type="scientific">Striga hermonthica</name>
    <name type="common">Purple witchweed</name>
    <name type="synonym">Buchnera hermonthica</name>
    <dbReference type="NCBI Taxonomy" id="68872"/>
    <lineage>
        <taxon>Eukaryota</taxon>
        <taxon>Viridiplantae</taxon>
        <taxon>Streptophyta</taxon>
        <taxon>Embryophyta</taxon>
        <taxon>Tracheophyta</taxon>
        <taxon>Spermatophyta</taxon>
        <taxon>Magnoliopsida</taxon>
        <taxon>eudicotyledons</taxon>
        <taxon>Gunneridae</taxon>
        <taxon>Pentapetalae</taxon>
        <taxon>asterids</taxon>
        <taxon>lamiids</taxon>
        <taxon>Lamiales</taxon>
        <taxon>Orobanchaceae</taxon>
        <taxon>Buchnereae</taxon>
        <taxon>Striga</taxon>
    </lineage>
</organism>
<proteinExistence type="predicted"/>
<feature type="domain" description="AAA-type ATPase N-terminal" evidence="2">
    <location>
        <begin position="51"/>
        <end position="137"/>
    </location>
</feature>
<reference evidence="3" key="1">
    <citation type="submission" date="2019-12" db="EMBL/GenBank/DDBJ databases">
        <authorList>
            <person name="Scholes J."/>
        </authorList>
    </citation>
    <scope>NUCLEOTIDE SEQUENCE</scope>
</reference>
<dbReference type="EMBL" id="CACSLK010031421">
    <property type="protein sequence ID" value="CAA0839252.1"/>
    <property type="molecule type" value="Genomic_DNA"/>
</dbReference>
<name>A0A9N7NVY0_STRHE</name>
<dbReference type="PANTHER" id="PTHR23070">
    <property type="entry name" value="BCS1 AAA-TYPE ATPASE"/>
    <property type="match status" value="1"/>
</dbReference>
<accession>A0A9N7NVY0</accession>
<evidence type="ECO:0000313" key="3">
    <source>
        <dbReference type="EMBL" id="CAA0839252.1"/>
    </source>
</evidence>
<dbReference type="Proteomes" id="UP001153555">
    <property type="component" value="Unassembled WGS sequence"/>
</dbReference>
<dbReference type="InterPro" id="IPR025753">
    <property type="entry name" value="AAA_N_dom"/>
</dbReference>
<dbReference type="InterPro" id="IPR050747">
    <property type="entry name" value="Mitochondrial_chaperone_BCS1"/>
</dbReference>
<evidence type="ECO:0000313" key="4">
    <source>
        <dbReference type="Proteomes" id="UP001153555"/>
    </source>
</evidence>
<dbReference type="AlphaFoldDB" id="A0A9N7NVY0"/>
<keyword evidence="4" id="KW-1185">Reference proteome</keyword>